<reference evidence="4 5" key="1">
    <citation type="submission" date="2023-11" db="EMBL/GenBank/DDBJ databases">
        <title>Peredibacter starrii A3.12.</title>
        <authorList>
            <person name="Mitchell R.J."/>
        </authorList>
    </citation>
    <scope>NUCLEOTIDE SEQUENCE [LARGE SCALE GENOMIC DNA]</scope>
    <source>
        <strain evidence="4 5">A3.12</strain>
    </source>
</reference>
<dbReference type="Gene3D" id="2.60.200.20">
    <property type="match status" value="1"/>
</dbReference>
<sequence>MRLHFKLINGEEQDFTIDKPSFTIGRSSQADIVIPHDGMSRKHCFIENVGGKLFITDLGSMNGVFLDEKRIQPDTPTALPVYLNLSFGAVQSLQIDMEDSTRVYSRPAASNANNAAPAPVEHNQTTTATALLPNKKTKKPKAEVKAAAKKDVQFNVKNMFFFALTLTFIATMTFYFIREKMAEDEPLTPEEMYE</sequence>
<evidence type="ECO:0000256" key="2">
    <source>
        <dbReference type="SAM" id="Phobius"/>
    </source>
</evidence>
<dbReference type="CDD" id="cd00060">
    <property type="entry name" value="FHA"/>
    <property type="match status" value="1"/>
</dbReference>
<dbReference type="Proteomes" id="UP001324634">
    <property type="component" value="Chromosome"/>
</dbReference>
<feature type="region of interest" description="Disordered" evidence="1">
    <location>
        <begin position="104"/>
        <end position="127"/>
    </location>
</feature>
<evidence type="ECO:0000313" key="4">
    <source>
        <dbReference type="EMBL" id="WPU63363.1"/>
    </source>
</evidence>
<evidence type="ECO:0000313" key="5">
    <source>
        <dbReference type="Proteomes" id="UP001324634"/>
    </source>
</evidence>
<dbReference type="EMBL" id="CP139487">
    <property type="protein sequence ID" value="WPU63363.1"/>
    <property type="molecule type" value="Genomic_DNA"/>
</dbReference>
<dbReference type="PROSITE" id="PS50006">
    <property type="entry name" value="FHA_DOMAIN"/>
    <property type="match status" value="1"/>
</dbReference>
<dbReference type="InterPro" id="IPR008984">
    <property type="entry name" value="SMAD_FHA_dom_sf"/>
</dbReference>
<feature type="compositionally biased region" description="Low complexity" evidence="1">
    <location>
        <begin position="107"/>
        <end position="127"/>
    </location>
</feature>
<dbReference type="RefSeq" id="WP_321389932.1">
    <property type="nucleotide sequence ID" value="NZ_CP139487.1"/>
</dbReference>
<evidence type="ECO:0000256" key="1">
    <source>
        <dbReference type="SAM" id="MobiDB-lite"/>
    </source>
</evidence>
<accession>A0AAX4HJG8</accession>
<organism evidence="4 5">
    <name type="scientific">Peredibacter starrii</name>
    <dbReference type="NCBI Taxonomy" id="28202"/>
    <lineage>
        <taxon>Bacteria</taxon>
        <taxon>Pseudomonadati</taxon>
        <taxon>Bdellovibrionota</taxon>
        <taxon>Bacteriovoracia</taxon>
        <taxon>Bacteriovoracales</taxon>
        <taxon>Bacteriovoracaceae</taxon>
        <taxon>Peredibacter</taxon>
    </lineage>
</organism>
<dbReference type="AlphaFoldDB" id="A0AAX4HJG8"/>
<proteinExistence type="predicted"/>
<dbReference type="Pfam" id="PF00498">
    <property type="entry name" value="FHA"/>
    <property type="match status" value="1"/>
</dbReference>
<protein>
    <submittedName>
        <fullName evidence="4">FHA domain-containing protein</fullName>
    </submittedName>
</protein>
<keyword evidence="5" id="KW-1185">Reference proteome</keyword>
<gene>
    <name evidence="4" type="ORF">SOO65_11765</name>
</gene>
<dbReference type="KEGG" id="psti:SOO65_11765"/>
<feature type="domain" description="FHA" evidence="3">
    <location>
        <begin position="22"/>
        <end position="71"/>
    </location>
</feature>
<keyword evidence="2" id="KW-0812">Transmembrane</keyword>
<dbReference type="SUPFAM" id="SSF49879">
    <property type="entry name" value="SMAD/FHA domain"/>
    <property type="match status" value="1"/>
</dbReference>
<keyword evidence="2" id="KW-1133">Transmembrane helix</keyword>
<feature type="transmembrane region" description="Helical" evidence="2">
    <location>
        <begin position="159"/>
        <end position="177"/>
    </location>
</feature>
<keyword evidence="2" id="KW-0472">Membrane</keyword>
<dbReference type="InterPro" id="IPR050923">
    <property type="entry name" value="Cell_Proc_Reg/RNA_Proc"/>
</dbReference>
<dbReference type="PANTHER" id="PTHR23308">
    <property type="entry name" value="NUCLEAR INHIBITOR OF PROTEIN PHOSPHATASE-1"/>
    <property type="match status" value="1"/>
</dbReference>
<dbReference type="InterPro" id="IPR000253">
    <property type="entry name" value="FHA_dom"/>
</dbReference>
<evidence type="ECO:0000259" key="3">
    <source>
        <dbReference type="PROSITE" id="PS50006"/>
    </source>
</evidence>
<name>A0AAX4HJG8_9BACT</name>
<dbReference type="SMART" id="SM00240">
    <property type="entry name" value="FHA"/>
    <property type="match status" value="1"/>
</dbReference>